<evidence type="ECO:0000256" key="7">
    <source>
        <dbReference type="ARBA" id="ARBA00049790"/>
    </source>
</evidence>
<sequence length="362" mass="39732">MGKKRKHGGFTGLSGFISKAFENPVIQAFDGGDFTKTAKAAGDAEAVKPAAIVSENTTTITTVHNVRSPTPLSKKKRKLVETHRNERWVEKYDATSLVPHYGDLTQVPGHLQKYFNQRTSYFSLYSTPPGCLLDEEGWYSITPEVIASHIAERCRCDTIVDAFCGVGGNTIAFAQTCQRVIAIDNNPTRLSLARHNAQIYGVADRIEFILADYISFAKSYTASQQQHSSPSSSNSNLTRKIDVVFLSPPWGGPSYLSGWSDTPTKGDDDNGNGNGKGQGQGYQPYSLSSMKPIHGAELFELSRKVTKNVAYYLPRNTRMEEVSVLVRGSSEKVEVEEAWTGSKLKAITCYFGGLVGGQEDMF</sequence>
<gene>
    <name evidence="9" type="ORF">M378DRAFT_92026</name>
</gene>
<evidence type="ECO:0000256" key="2">
    <source>
        <dbReference type="ARBA" id="ARBA00025783"/>
    </source>
</evidence>
<dbReference type="InterPro" id="IPR029063">
    <property type="entry name" value="SAM-dependent_MTases_sf"/>
</dbReference>
<accession>A0A0C2W0S7</accession>
<evidence type="ECO:0000256" key="1">
    <source>
        <dbReference type="ARBA" id="ARBA00018517"/>
    </source>
</evidence>
<dbReference type="FunFam" id="3.40.50.150:FF:000432">
    <property type="entry name" value="Unplaced genomic scaffold supercont2.10, whole genome shotgun sequence"/>
    <property type="match status" value="1"/>
</dbReference>
<evidence type="ECO:0000256" key="3">
    <source>
        <dbReference type="ARBA" id="ARBA00047418"/>
    </source>
</evidence>
<comment type="catalytic activity">
    <reaction evidence="6">
        <text>a 5'-end (N(7)-methyl 5'-triphosphoguanosine)-ribonucleoside in snRNA + S-adenosyl-L-methionine = a 5'-end (N(2),N(7)-dimethyl 5'-triphosphoguanosine)-ribonucleoside in snRNA + S-adenosyl-L-homocysteine + H(+)</text>
        <dbReference type="Rhea" id="RHEA:78471"/>
        <dbReference type="Rhea" id="RHEA-COMP:19085"/>
        <dbReference type="Rhea" id="RHEA-COMP:19087"/>
        <dbReference type="ChEBI" id="CHEBI:15378"/>
        <dbReference type="ChEBI" id="CHEBI:57856"/>
        <dbReference type="ChEBI" id="CHEBI:59789"/>
        <dbReference type="ChEBI" id="CHEBI:156461"/>
        <dbReference type="ChEBI" id="CHEBI:172880"/>
    </reaction>
    <physiologicalReaction direction="left-to-right" evidence="6">
        <dbReference type="Rhea" id="RHEA:78472"/>
    </physiologicalReaction>
</comment>
<feature type="region of interest" description="Disordered" evidence="8">
    <location>
        <begin position="257"/>
        <end position="284"/>
    </location>
</feature>
<dbReference type="Proteomes" id="UP000054549">
    <property type="component" value="Unassembled WGS sequence"/>
</dbReference>
<comment type="similarity">
    <text evidence="2">Belongs to the methyltransferase superfamily. Trimethylguanosine synthase family.</text>
</comment>
<proteinExistence type="inferred from homology"/>
<dbReference type="GO" id="GO:0071164">
    <property type="term" value="F:RNA cap trimethylguanosine synthase activity"/>
    <property type="evidence" value="ECO:0007669"/>
    <property type="project" value="TreeGrafter"/>
</dbReference>
<dbReference type="SUPFAM" id="SSF53335">
    <property type="entry name" value="S-adenosyl-L-methionine-dependent methyltransferases"/>
    <property type="match status" value="1"/>
</dbReference>
<reference evidence="9 10" key="1">
    <citation type="submission" date="2014-04" db="EMBL/GenBank/DDBJ databases">
        <title>Evolutionary Origins and Diversification of the Mycorrhizal Mutualists.</title>
        <authorList>
            <consortium name="DOE Joint Genome Institute"/>
            <consortium name="Mycorrhizal Genomics Consortium"/>
            <person name="Kohler A."/>
            <person name="Kuo A."/>
            <person name="Nagy L.G."/>
            <person name="Floudas D."/>
            <person name="Copeland A."/>
            <person name="Barry K.W."/>
            <person name="Cichocki N."/>
            <person name="Veneault-Fourrey C."/>
            <person name="LaButti K."/>
            <person name="Lindquist E.A."/>
            <person name="Lipzen A."/>
            <person name="Lundell T."/>
            <person name="Morin E."/>
            <person name="Murat C."/>
            <person name="Riley R."/>
            <person name="Ohm R."/>
            <person name="Sun H."/>
            <person name="Tunlid A."/>
            <person name="Henrissat B."/>
            <person name="Grigoriev I.V."/>
            <person name="Hibbett D.S."/>
            <person name="Martin F."/>
        </authorList>
    </citation>
    <scope>NUCLEOTIDE SEQUENCE [LARGE SCALE GENOMIC DNA]</scope>
    <source>
        <strain evidence="9 10">Koide BX008</strain>
    </source>
</reference>
<comment type="catalytic activity">
    <reaction evidence="3">
        <text>a 5'-end (N(2),N(7)-dimethyl 5'-triphosphoguanosine)-ribonucleoside in snoRNA + S-adenosyl-L-methionine = a 5'-end (N(2),N(2),N(7)-trimethyl 5'-triphosphoguanosine)-ribonucleoside in snoRNA + S-adenosyl-L-homocysteine + H(+)</text>
        <dbReference type="Rhea" id="RHEA:78507"/>
        <dbReference type="Rhea" id="RHEA-COMP:19088"/>
        <dbReference type="Rhea" id="RHEA-COMP:19090"/>
        <dbReference type="ChEBI" id="CHEBI:15378"/>
        <dbReference type="ChEBI" id="CHEBI:57856"/>
        <dbReference type="ChEBI" id="CHEBI:59789"/>
        <dbReference type="ChEBI" id="CHEBI:167623"/>
        <dbReference type="ChEBI" id="CHEBI:172880"/>
    </reaction>
    <physiologicalReaction direction="left-to-right" evidence="3">
        <dbReference type="Rhea" id="RHEA:78508"/>
    </physiologicalReaction>
</comment>
<evidence type="ECO:0000313" key="10">
    <source>
        <dbReference type="Proteomes" id="UP000054549"/>
    </source>
</evidence>
<dbReference type="CDD" id="cd02440">
    <property type="entry name" value="AdoMet_MTases"/>
    <property type="match status" value="1"/>
</dbReference>
<dbReference type="AlphaFoldDB" id="A0A0C2W0S7"/>
<organism evidence="9 10">
    <name type="scientific">Amanita muscaria (strain Koide BX008)</name>
    <dbReference type="NCBI Taxonomy" id="946122"/>
    <lineage>
        <taxon>Eukaryota</taxon>
        <taxon>Fungi</taxon>
        <taxon>Dikarya</taxon>
        <taxon>Basidiomycota</taxon>
        <taxon>Agaricomycotina</taxon>
        <taxon>Agaricomycetes</taxon>
        <taxon>Agaricomycetidae</taxon>
        <taxon>Agaricales</taxon>
        <taxon>Pluteineae</taxon>
        <taxon>Amanitaceae</taxon>
        <taxon>Amanita</taxon>
    </lineage>
</organism>
<name>A0A0C2W0S7_AMAMK</name>
<dbReference type="Pfam" id="PF09445">
    <property type="entry name" value="Methyltransf_15"/>
    <property type="match status" value="2"/>
</dbReference>
<evidence type="ECO:0000256" key="8">
    <source>
        <dbReference type="SAM" id="MobiDB-lite"/>
    </source>
</evidence>
<dbReference type="Gene3D" id="3.40.50.150">
    <property type="entry name" value="Vaccinia Virus protein VP39"/>
    <property type="match status" value="1"/>
</dbReference>
<dbReference type="HOGENOM" id="CLU_029658_3_0_1"/>
<evidence type="ECO:0000313" key="9">
    <source>
        <dbReference type="EMBL" id="KIL54717.1"/>
    </source>
</evidence>
<dbReference type="PANTHER" id="PTHR14741:SF32">
    <property type="entry name" value="TRIMETHYLGUANOSINE SYNTHASE"/>
    <property type="match status" value="1"/>
</dbReference>
<evidence type="ECO:0000256" key="6">
    <source>
        <dbReference type="ARBA" id="ARBA00049075"/>
    </source>
</evidence>
<dbReference type="PANTHER" id="PTHR14741">
    <property type="entry name" value="S-ADENOSYLMETHIONINE-DEPENDENT METHYLTRANSFERASE RELATED"/>
    <property type="match status" value="1"/>
</dbReference>
<dbReference type="EMBL" id="KN818651">
    <property type="protein sequence ID" value="KIL54717.1"/>
    <property type="molecule type" value="Genomic_DNA"/>
</dbReference>
<dbReference type="FunCoup" id="A0A0C2W0S7">
    <property type="interactions" value="253"/>
</dbReference>
<protein>
    <recommendedName>
        <fullName evidence="1">Trimethylguanosine synthase</fullName>
    </recommendedName>
    <alternativeName>
        <fullName evidence="7">Cap-specific guanine-N(2) methyltransferase</fullName>
    </alternativeName>
</protein>
<dbReference type="OrthoDB" id="194443at2759"/>
<comment type="catalytic activity">
    <reaction evidence="5">
        <text>a 5'-end (N(2),N(7)-dimethyl 5'-triphosphoguanosine)-ribonucleoside in snRNA + S-adenosyl-L-methionine = a 5'-end (N(2),N(2),N(7)-trimethyl 5'-triphosphoguanosine)-ribonucleoside in snRNA + S-adenosyl-L-homocysteine + H(+)</text>
        <dbReference type="Rhea" id="RHEA:78479"/>
        <dbReference type="Rhea" id="RHEA-COMP:19087"/>
        <dbReference type="Rhea" id="RHEA-COMP:19089"/>
        <dbReference type="ChEBI" id="CHEBI:15378"/>
        <dbReference type="ChEBI" id="CHEBI:57856"/>
        <dbReference type="ChEBI" id="CHEBI:59789"/>
        <dbReference type="ChEBI" id="CHEBI:167623"/>
        <dbReference type="ChEBI" id="CHEBI:172880"/>
    </reaction>
    <physiologicalReaction direction="left-to-right" evidence="5">
        <dbReference type="Rhea" id="RHEA:78480"/>
    </physiologicalReaction>
</comment>
<keyword evidence="10" id="KW-1185">Reference proteome</keyword>
<evidence type="ECO:0000256" key="4">
    <source>
        <dbReference type="ARBA" id="ARBA00048740"/>
    </source>
</evidence>
<dbReference type="GO" id="GO:0005634">
    <property type="term" value="C:nucleus"/>
    <property type="evidence" value="ECO:0007669"/>
    <property type="project" value="TreeGrafter"/>
</dbReference>
<dbReference type="InterPro" id="IPR019012">
    <property type="entry name" value="RNA_cap_Gua-N2-MeTrfase"/>
</dbReference>
<dbReference type="STRING" id="946122.A0A0C2W0S7"/>
<dbReference type="InParanoid" id="A0A0C2W0S7"/>
<comment type="catalytic activity">
    <reaction evidence="4">
        <text>a 5'-end (N(7)-methyl 5'-triphosphoguanosine)-ribonucleoside in snoRNA + S-adenosyl-L-methionine = a 5'-end (N(2),N(7)-dimethyl 5'-triphosphoguanosine)-ribonucleoside in snoRNA + S-adenosyl-L-homocysteine + H(+)</text>
        <dbReference type="Rhea" id="RHEA:78475"/>
        <dbReference type="Rhea" id="RHEA-COMP:19086"/>
        <dbReference type="Rhea" id="RHEA-COMP:19088"/>
        <dbReference type="ChEBI" id="CHEBI:15378"/>
        <dbReference type="ChEBI" id="CHEBI:57856"/>
        <dbReference type="ChEBI" id="CHEBI:59789"/>
        <dbReference type="ChEBI" id="CHEBI:156461"/>
        <dbReference type="ChEBI" id="CHEBI:172880"/>
    </reaction>
    <physiologicalReaction direction="left-to-right" evidence="4">
        <dbReference type="Rhea" id="RHEA:78476"/>
    </physiologicalReaction>
</comment>
<evidence type="ECO:0000256" key="5">
    <source>
        <dbReference type="ARBA" id="ARBA00048763"/>
    </source>
</evidence>